<proteinExistence type="predicted"/>
<reference evidence="2 4" key="1">
    <citation type="submission" date="2021-12" db="EMBL/GenBank/DDBJ databases">
        <title>High titer production of polyol ester of fatty acids by Rhodotorula paludigena BS15 towards product separation-free biomass refinery.</title>
        <authorList>
            <person name="Mano J."/>
            <person name="Ono H."/>
            <person name="Tanaka T."/>
            <person name="Naito K."/>
            <person name="Sushida H."/>
            <person name="Ike M."/>
            <person name="Tokuyasu K."/>
            <person name="Kitaoka M."/>
        </authorList>
    </citation>
    <scope>NUCLEOTIDE SEQUENCE [LARGE SCALE GENOMIC DNA]</scope>
    <source>
        <strain evidence="2 4">BS15</strain>
    </source>
</reference>
<keyword evidence="4" id="KW-1185">Reference proteome</keyword>
<protein>
    <submittedName>
        <fullName evidence="2">Uncharacterized protein</fullName>
    </submittedName>
</protein>
<sequence length="296" mass="29666">MSKRVSREQPGRRAATQGTRNRRAAQATLNRAFDDDFEDPELTPVDDAASELAGRTTGDGTDDSSSSGTGGGGTGSTARPQALRDRRANQSILDETLDPDSSDLFDSDSTPVVVAGRTTGGGTEESSTSGTGGGVTGSTAPAAPVTPTTTRASALVDDPAPARASTSALGGTPPARLFRTPSPAGERSDDADVKPLAFGEGYGSGLGKKGKSPAKTSGKKRRVVRRTTTTTTTTVVEEEVDDEDREEEEEKEGQGNMPPLGGKGGSGGGGRDGGGAGRRGGGGAGAAAAAIGSRDA</sequence>
<feature type="compositionally biased region" description="Acidic residues" evidence="1">
    <location>
        <begin position="95"/>
        <end position="106"/>
    </location>
</feature>
<dbReference type="Proteomes" id="UP001342314">
    <property type="component" value="Unassembled WGS sequence"/>
</dbReference>
<feature type="compositionally biased region" description="Gly residues" evidence="1">
    <location>
        <begin position="261"/>
        <end position="285"/>
    </location>
</feature>
<evidence type="ECO:0000313" key="3">
    <source>
        <dbReference type="EMBL" id="GJN93004.1"/>
    </source>
</evidence>
<dbReference type="EMBL" id="BQKY01000012">
    <property type="protein sequence ID" value="GJN93000.1"/>
    <property type="molecule type" value="Genomic_DNA"/>
</dbReference>
<feature type="compositionally biased region" description="Acidic residues" evidence="1">
    <location>
        <begin position="236"/>
        <end position="251"/>
    </location>
</feature>
<dbReference type="EMBL" id="BQKY01000012">
    <property type="protein sequence ID" value="GJN93004.1"/>
    <property type="molecule type" value="Genomic_DNA"/>
</dbReference>
<feature type="compositionally biased region" description="Low complexity" evidence="1">
    <location>
        <begin position="286"/>
        <end position="296"/>
    </location>
</feature>
<gene>
    <name evidence="2" type="ORF">Rhopal_006045-T1</name>
    <name evidence="3" type="ORF">Rhopal_006049-T1</name>
</gene>
<comment type="caution">
    <text evidence="2">The sequence shown here is derived from an EMBL/GenBank/DDBJ whole genome shotgun (WGS) entry which is preliminary data.</text>
</comment>
<feature type="compositionally biased region" description="Basic and acidic residues" evidence="1">
    <location>
        <begin position="1"/>
        <end position="11"/>
    </location>
</feature>
<feature type="region of interest" description="Disordered" evidence="1">
    <location>
        <begin position="1"/>
        <end position="296"/>
    </location>
</feature>
<feature type="compositionally biased region" description="Low complexity" evidence="1">
    <location>
        <begin position="56"/>
        <end position="67"/>
    </location>
</feature>
<accession>A0AAV5GU19</accession>
<feature type="compositionally biased region" description="Low complexity" evidence="1">
    <location>
        <begin position="226"/>
        <end position="235"/>
    </location>
</feature>
<name>A0AAV5GU19_9BASI</name>
<evidence type="ECO:0000256" key="1">
    <source>
        <dbReference type="SAM" id="MobiDB-lite"/>
    </source>
</evidence>
<feature type="compositionally biased region" description="Basic residues" evidence="1">
    <location>
        <begin position="208"/>
        <end position="225"/>
    </location>
</feature>
<evidence type="ECO:0000313" key="2">
    <source>
        <dbReference type="EMBL" id="GJN93000.1"/>
    </source>
</evidence>
<organism evidence="2 4">
    <name type="scientific">Rhodotorula paludigena</name>
    <dbReference type="NCBI Taxonomy" id="86838"/>
    <lineage>
        <taxon>Eukaryota</taxon>
        <taxon>Fungi</taxon>
        <taxon>Dikarya</taxon>
        <taxon>Basidiomycota</taxon>
        <taxon>Pucciniomycotina</taxon>
        <taxon>Microbotryomycetes</taxon>
        <taxon>Sporidiobolales</taxon>
        <taxon>Sporidiobolaceae</taxon>
        <taxon>Rhodotorula</taxon>
    </lineage>
</organism>
<evidence type="ECO:0000313" key="4">
    <source>
        <dbReference type="Proteomes" id="UP001342314"/>
    </source>
</evidence>
<feature type="compositionally biased region" description="Low complexity" evidence="1">
    <location>
        <begin position="137"/>
        <end position="154"/>
    </location>
</feature>
<feature type="compositionally biased region" description="Low complexity" evidence="1">
    <location>
        <begin position="107"/>
        <end position="117"/>
    </location>
</feature>
<dbReference type="AlphaFoldDB" id="A0AAV5GU19"/>